<dbReference type="SUPFAM" id="SSF50969">
    <property type="entry name" value="YVTN repeat-like/Quinoprotein amine dehydrogenase"/>
    <property type="match status" value="1"/>
</dbReference>
<dbReference type="Proteomes" id="UP000553632">
    <property type="component" value="Unassembled WGS sequence"/>
</dbReference>
<proteinExistence type="predicted"/>
<dbReference type="EMBL" id="JABANO010031102">
    <property type="protein sequence ID" value="KAF4710790.1"/>
    <property type="molecule type" value="Genomic_DNA"/>
</dbReference>
<comment type="caution">
    <text evidence="1">The sequence shown here is derived from an EMBL/GenBank/DDBJ whole genome shotgun (WGS) entry which is preliminary data.</text>
</comment>
<evidence type="ECO:0000313" key="2">
    <source>
        <dbReference type="Proteomes" id="UP000553632"/>
    </source>
</evidence>
<dbReference type="InterPro" id="IPR011044">
    <property type="entry name" value="Quino_amine_DH_bsu"/>
</dbReference>
<name>A0A7J6QU26_PEROL</name>
<feature type="non-terminal residue" evidence="1">
    <location>
        <position position="1"/>
    </location>
</feature>
<evidence type="ECO:0000313" key="1">
    <source>
        <dbReference type="EMBL" id="KAF4710790.1"/>
    </source>
</evidence>
<gene>
    <name evidence="1" type="ORF">FOZ63_028346</name>
</gene>
<sequence length="287" mass="31468">DSPKVILKPCEYRHPDRPKNITHYRLRPWSIYKQVSAVISAVWTVGLIWWALVCADVPTGTDLPGPVFKAASAGGSSAGFPPFFTPIGLDFFNNGSALATDGISFWPRLPCTVRSPSDVLSIGEDVMVANGTDRLLDCVTAESLKLPVAVSKVAYIREGSLAVSTPDNSLYLLEVDDDGEWRRKAKIGDYDDRSSAVDMISGIAFSRRYGVLVLMTSGNIDIWNMADGRRTITHLTLPEVQRYTAIAAANTQGQQEGEDSIIVSGLGKDQRADLFRINEEVNKFLEK</sequence>
<accession>A0A7J6QU26</accession>
<organism evidence="1 2">
    <name type="scientific">Perkinsus olseni</name>
    <name type="common">Perkinsus atlanticus</name>
    <dbReference type="NCBI Taxonomy" id="32597"/>
    <lineage>
        <taxon>Eukaryota</taxon>
        <taxon>Sar</taxon>
        <taxon>Alveolata</taxon>
        <taxon>Perkinsozoa</taxon>
        <taxon>Perkinsea</taxon>
        <taxon>Perkinsida</taxon>
        <taxon>Perkinsidae</taxon>
        <taxon>Perkinsus</taxon>
    </lineage>
</organism>
<dbReference type="AlphaFoldDB" id="A0A7J6QU26"/>
<protein>
    <submittedName>
        <fullName evidence="1">Uncharacterized protein</fullName>
    </submittedName>
</protein>
<keyword evidence="2" id="KW-1185">Reference proteome</keyword>
<reference evidence="1 2" key="1">
    <citation type="submission" date="2020-04" db="EMBL/GenBank/DDBJ databases">
        <title>Perkinsus olseni comparative genomics.</title>
        <authorList>
            <person name="Bogema D.R."/>
        </authorList>
    </citation>
    <scope>NUCLEOTIDE SEQUENCE [LARGE SCALE GENOMIC DNA]</scope>
    <source>
        <strain evidence="1 2">ATCC PRA-207</strain>
    </source>
</reference>